<feature type="transmembrane region" description="Helical" evidence="2">
    <location>
        <begin position="370"/>
        <end position="388"/>
    </location>
</feature>
<sequence>MLLAAISLLLLLLPGLVFLGSLGAGPRLAVAGAPGTGIIVVTAGTVVMPLLGLRWTRPGAAVLLLLVCLPAGLTWLVRSRRARRRDGADGSWRGLLASPTTWAAFVGMGVAALLQLTVLVRAAASPAAVLQNHDVMFHLNYIVEIMESGNASPLGSSQPVNGGGYYPNLWHTLAALVPTAEVPTAFNVVVLMVVLFLAPLGCVVLGRAAGGGPVTTALAPSAGAATMWFPGFPLYFHGQAPTALSVALVPFALAAVLEWYRSKRSVTAVLAVVAGVVGAGVAHAGAGQLLVVVVAALTLLWSAQLAVRDRGVARLRSLLLVGLAVLALWAMCSLPALGAMSGYDRQPRSMGEVLLGALTLAPLQGDGDTWRYWPVALAALCGVLLILYRRRWEVAAAWGTVLLLVVLTASPQGWWRALVGGWWRDDNRYLGLLAVLSGVLAACAVEAVLSWCMARLRQGGLVPVAGALLVASTVAAAGWVSVGTAVGDTTTWARRGYDVSALIHLPWVTTEETRFIQDAARGLPADAVVYGYPASGAGLFPVMAGTDSIHRTSTSRGAPYEEVYLARQFNLIHTDPVVCRLVSARAGPRCTTRTPASRPTRSPLTSPGTSTWTPPGGSASWHPRGRPASG</sequence>
<keyword evidence="2" id="KW-0812">Transmembrane</keyword>
<feature type="transmembrane region" description="Helical" evidence="2">
    <location>
        <begin position="242"/>
        <end position="259"/>
    </location>
</feature>
<feature type="transmembrane region" description="Helical" evidence="2">
    <location>
        <begin position="102"/>
        <end position="124"/>
    </location>
</feature>
<dbReference type="EMBL" id="CP032514">
    <property type="protein sequence ID" value="AYD90259.1"/>
    <property type="molecule type" value="Genomic_DNA"/>
</dbReference>
<proteinExistence type="predicted"/>
<feature type="transmembrane region" description="Helical" evidence="2">
    <location>
        <begin position="185"/>
        <end position="205"/>
    </location>
</feature>
<feature type="transmembrane region" description="Helical" evidence="2">
    <location>
        <begin position="319"/>
        <end position="340"/>
    </location>
</feature>
<feature type="transmembrane region" description="Helical" evidence="2">
    <location>
        <begin position="266"/>
        <end position="283"/>
    </location>
</feature>
<accession>A0ABN5PSW5</accession>
<feature type="transmembrane region" description="Helical" evidence="2">
    <location>
        <begin position="429"/>
        <end position="449"/>
    </location>
</feature>
<keyword evidence="4" id="KW-1185">Reference proteome</keyword>
<feature type="compositionally biased region" description="Low complexity" evidence="1">
    <location>
        <begin position="588"/>
        <end position="618"/>
    </location>
</feature>
<feature type="transmembrane region" description="Helical" evidence="2">
    <location>
        <begin position="55"/>
        <end position="77"/>
    </location>
</feature>
<organism evidence="3 4">
    <name type="scientific">Actinomyces lilanjuaniae</name>
    <dbReference type="NCBI Taxonomy" id="2321394"/>
    <lineage>
        <taxon>Bacteria</taxon>
        <taxon>Bacillati</taxon>
        <taxon>Actinomycetota</taxon>
        <taxon>Actinomycetes</taxon>
        <taxon>Actinomycetales</taxon>
        <taxon>Actinomycetaceae</taxon>
        <taxon>Actinomyces</taxon>
    </lineage>
</organism>
<dbReference type="Proteomes" id="UP000273001">
    <property type="component" value="Chromosome"/>
</dbReference>
<evidence type="ECO:0000313" key="4">
    <source>
        <dbReference type="Proteomes" id="UP000273001"/>
    </source>
</evidence>
<feature type="transmembrane region" description="Helical" evidence="2">
    <location>
        <begin position="461"/>
        <end position="480"/>
    </location>
</feature>
<feature type="transmembrane region" description="Helical" evidence="2">
    <location>
        <begin position="289"/>
        <end position="307"/>
    </location>
</feature>
<name>A0ABN5PSW5_9ACTO</name>
<keyword evidence="2" id="KW-1133">Transmembrane helix</keyword>
<reference evidence="3 4" key="1">
    <citation type="submission" date="2018-09" db="EMBL/GenBank/DDBJ databases">
        <authorList>
            <person name="Li J."/>
        </authorList>
    </citation>
    <scope>NUCLEOTIDE SEQUENCE [LARGE SCALE GENOMIC DNA]</scope>
    <source>
        <strain evidence="3 4">2129</strain>
    </source>
</reference>
<dbReference type="InterPro" id="IPR046671">
    <property type="entry name" value="DUF6541"/>
</dbReference>
<evidence type="ECO:0000256" key="1">
    <source>
        <dbReference type="SAM" id="MobiDB-lite"/>
    </source>
</evidence>
<dbReference type="Pfam" id="PF20176">
    <property type="entry name" value="DUF6541"/>
    <property type="match status" value="1"/>
</dbReference>
<evidence type="ECO:0000256" key="2">
    <source>
        <dbReference type="SAM" id="Phobius"/>
    </source>
</evidence>
<evidence type="ECO:0008006" key="5">
    <source>
        <dbReference type="Google" id="ProtNLM"/>
    </source>
</evidence>
<protein>
    <recommendedName>
        <fullName evidence="5">Glycosyltransferase RgtA/B/C/D-like domain-containing protein</fullName>
    </recommendedName>
</protein>
<feature type="region of interest" description="Disordered" evidence="1">
    <location>
        <begin position="588"/>
        <end position="630"/>
    </location>
</feature>
<keyword evidence="2" id="KW-0472">Membrane</keyword>
<feature type="transmembrane region" description="Helical" evidence="2">
    <location>
        <begin position="395"/>
        <end position="417"/>
    </location>
</feature>
<feature type="transmembrane region" description="Helical" evidence="2">
    <location>
        <begin position="217"/>
        <end position="236"/>
    </location>
</feature>
<evidence type="ECO:0000313" key="3">
    <source>
        <dbReference type="EMBL" id="AYD90259.1"/>
    </source>
</evidence>
<gene>
    <name evidence="3" type="ORF">D5R93_10025</name>
</gene>